<protein>
    <submittedName>
        <fullName evidence="3">Glycine-rich domain-containing protein 2</fullName>
    </submittedName>
</protein>
<proteinExistence type="predicted"/>
<evidence type="ECO:0000313" key="4">
    <source>
        <dbReference type="Proteomes" id="UP000623129"/>
    </source>
</evidence>
<dbReference type="EMBL" id="SWLB01000016">
    <property type="protein sequence ID" value="KAF3327915.1"/>
    <property type="molecule type" value="Genomic_DNA"/>
</dbReference>
<gene>
    <name evidence="3" type="ORF">FCM35_KLT06521</name>
</gene>
<reference evidence="3" key="1">
    <citation type="submission" date="2020-01" db="EMBL/GenBank/DDBJ databases">
        <title>Genome sequence of Kobresia littledalei, the first chromosome-level genome in the family Cyperaceae.</title>
        <authorList>
            <person name="Qu G."/>
        </authorList>
    </citation>
    <scope>NUCLEOTIDE SEQUENCE</scope>
    <source>
        <strain evidence="3">C.B.Clarke</strain>
        <tissue evidence="3">Leaf</tissue>
    </source>
</reference>
<dbReference type="Pfam" id="PF25334">
    <property type="entry name" value="C2_GRDP"/>
    <property type="match status" value="1"/>
</dbReference>
<evidence type="ECO:0000259" key="2">
    <source>
        <dbReference type="Pfam" id="PF25335"/>
    </source>
</evidence>
<dbReference type="InterPro" id="IPR057518">
    <property type="entry name" value="GRDP_C"/>
</dbReference>
<name>A0A833VII4_9POAL</name>
<dbReference type="AlphaFoldDB" id="A0A833VII4"/>
<dbReference type="OrthoDB" id="2684236at2759"/>
<comment type="caution">
    <text evidence="3">The sequence shown here is derived from an EMBL/GenBank/DDBJ whole genome shotgun (WGS) entry which is preliminary data.</text>
</comment>
<accession>A0A833VII4</accession>
<feature type="domain" description="GRDP C2" evidence="1">
    <location>
        <begin position="387"/>
        <end position="515"/>
    </location>
</feature>
<dbReference type="Pfam" id="PF07173">
    <property type="entry name" value="GRDP-like"/>
    <property type="match status" value="1"/>
</dbReference>
<organism evidence="3 4">
    <name type="scientific">Carex littledalei</name>
    <dbReference type="NCBI Taxonomy" id="544730"/>
    <lineage>
        <taxon>Eukaryota</taxon>
        <taxon>Viridiplantae</taxon>
        <taxon>Streptophyta</taxon>
        <taxon>Embryophyta</taxon>
        <taxon>Tracheophyta</taxon>
        <taxon>Spermatophyta</taxon>
        <taxon>Magnoliopsida</taxon>
        <taxon>Liliopsida</taxon>
        <taxon>Poales</taxon>
        <taxon>Cyperaceae</taxon>
        <taxon>Cyperoideae</taxon>
        <taxon>Cariceae</taxon>
        <taxon>Carex</taxon>
        <taxon>Carex subgen. Euthyceras</taxon>
    </lineage>
</organism>
<feature type="domain" description="GRPD C-terminal" evidence="2">
    <location>
        <begin position="549"/>
        <end position="684"/>
    </location>
</feature>
<evidence type="ECO:0000313" key="3">
    <source>
        <dbReference type="EMBL" id="KAF3327915.1"/>
    </source>
</evidence>
<evidence type="ECO:0000259" key="1">
    <source>
        <dbReference type="Pfam" id="PF25334"/>
    </source>
</evidence>
<sequence>MFSEFNLIAKLNWLISVLEDDEVHMVAKLLDDLMAYCASGISHLELLAVTVEQHRKIETKMNERQETEWNEAQKISIGEDLIAVAKKQLEFLAAVHHRRWLYNSPAVERAVYRYKAFWLPLLAKHTENGEMEGPLVVPLDCEWIWHCHRLNPVQYKLDCEKVYGRILDCKNVTSSVQLESKKQAEEVWARFHPDEPFELDYNKISSEKVTDVNAGAAGDITYDLVAAVQRQSSFYYQVSRPSVQDSCFLAEALRRYKGFLYLIKNNQQIKLNKWVCVPTYDIDIMWHSHQLCPVSYYNDMIALVGTVVQHDDTDSDRSIGKRLHDGFTETTKQFEETFGLRYWRAGAMNRGSEPIPLTTVPVAFNQVVNCKAALKSGAEFLPLPVVRVVQVFLEIVDVKNAPMNESETLYVYFTKNQPDMHFSGDGGTLSILSLTGEKEVAGFECEPAGDIALTLIAKSNSNPKSVVLGTTTISLDELTGKKSNLLIEKWFKLKSDSTVPVSDPIYLRVAASSTVPKQTPLVLHMVRMEEKLFSSPFGNNQNVKCWTSFVDDCGKEIARVQMRSSYIIQEKKVVRKIELVGATASLKNPIVLAIGSDNKWLLNGGYNFCGAFEFKATQDGTCLCELKGDHVIRMYLGKKLEYEEKCCRGHNEDSAFVTAVQFSNENPYGKAIALLDMKSKLIEVNKEWFVLPWITLSFILMDMLGREINTHASKNTKDMHTSSNIADGARCFHGDMRTGSNIADGARWVHVFAGAGAICYGDCYFKS</sequence>
<keyword evidence="4" id="KW-1185">Reference proteome</keyword>
<dbReference type="Proteomes" id="UP000623129">
    <property type="component" value="Unassembled WGS sequence"/>
</dbReference>
<dbReference type="PANTHER" id="PTHR34365:SF7">
    <property type="entry name" value="GLYCINE-RICH DOMAIN-CONTAINING PROTEIN 1"/>
    <property type="match status" value="1"/>
</dbReference>
<dbReference type="InterPro" id="IPR009836">
    <property type="entry name" value="GRDP-like"/>
</dbReference>
<dbReference type="PANTHER" id="PTHR34365">
    <property type="entry name" value="ENOLASE (DUF1399)"/>
    <property type="match status" value="1"/>
</dbReference>
<dbReference type="InterPro" id="IPR057458">
    <property type="entry name" value="GRDP_C2"/>
</dbReference>
<dbReference type="Pfam" id="PF25335">
    <property type="entry name" value="GRDP_C"/>
    <property type="match status" value="1"/>
</dbReference>